<protein>
    <submittedName>
        <fullName evidence="1">Uncharacterized protein</fullName>
    </submittedName>
</protein>
<proteinExistence type="predicted"/>
<evidence type="ECO:0000313" key="2">
    <source>
        <dbReference type="Proteomes" id="UP001164250"/>
    </source>
</evidence>
<reference evidence="2" key="1">
    <citation type="journal article" date="2023" name="G3 (Bethesda)">
        <title>Genome assembly and association tests identify interacting loci associated with vigor, precocity, and sex in interspecific pistachio rootstocks.</title>
        <authorList>
            <person name="Palmer W."/>
            <person name="Jacygrad E."/>
            <person name="Sagayaradj S."/>
            <person name="Cavanaugh K."/>
            <person name="Han R."/>
            <person name="Bertier L."/>
            <person name="Beede B."/>
            <person name="Kafkas S."/>
            <person name="Golino D."/>
            <person name="Preece J."/>
            <person name="Michelmore R."/>
        </authorList>
    </citation>
    <scope>NUCLEOTIDE SEQUENCE [LARGE SCALE GENOMIC DNA]</scope>
</reference>
<sequence length="477" mass="51909">MRINARLNVALSKGVVESGGQSCEPLLLPLSWVMPRQQNATSDVYTLLRILNVAMSVLESPFVLAFCVVVLSAHEPAFYSSGGFPFTGFKVVVVVPSGQLKGVLHHSRVEVEDIKVVEEVGVLNLSKEVVEVVAVVVGPAQQQQYGGPPEQQGRGRGGQTQQGGRGGYGGGRGMGGSGRGGGPSGGPSRSSQFPELHQATPASYMPGVTPQPMLSEASSSSRSFEPTQVTQQFQQLAIQQEASSSQAIQAVPSPASNKDLHQYDVTITPEVTPRGVNRAVMEQLVKLYRESHLGKRLPAYDGRKSLYTAGPLPFISKEFRITLLDEDDGQGGQRREREFRVVIKLAARADLHHLGLFLQGRQADAPQEALQVLDIVLRELPTTRYCPVGRSFYSPDLGRRQPLGEGLESWRGFYQSIRPTQMGLSLNIDMSSTAFIEPLPVIEFVQQLLNRDVSARPLSDADRVKVSFCSIFSVLLF</sequence>
<gene>
    <name evidence="1" type="ORF">Patl1_19512</name>
</gene>
<name>A0ACC1BZY5_9ROSI</name>
<comment type="caution">
    <text evidence="1">The sequence shown here is derived from an EMBL/GenBank/DDBJ whole genome shotgun (WGS) entry which is preliminary data.</text>
</comment>
<dbReference type="EMBL" id="CM047898">
    <property type="protein sequence ID" value="KAJ0105333.1"/>
    <property type="molecule type" value="Genomic_DNA"/>
</dbReference>
<evidence type="ECO:0000313" key="1">
    <source>
        <dbReference type="EMBL" id="KAJ0105333.1"/>
    </source>
</evidence>
<dbReference type="Proteomes" id="UP001164250">
    <property type="component" value="Chromosome 2"/>
</dbReference>
<organism evidence="1 2">
    <name type="scientific">Pistacia atlantica</name>
    <dbReference type="NCBI Taxonomy" id="434234"/>
    <lineage>
        <taxon>Eukaryota</taxon>
        <taxon>Viridiplantae</taxon>
        <taxon>Streptophyta</taxon>
        <taxon>Embryophyta</taxon>
        <taxon>Tracheophyta</taxon>
        <taxon>Spermatophyta</taxon>
        <taxon>Magnoliopsida</taxon>
        <taxon>eudicotyledons</taxon>
        <taxon>Gunneridae</taxon>
        <taxon>Pentapetalae</taxon>
        <taxon>rosids</taxon>
        <taxon>malvids</taxon>
        <taxon>Sapindales</taxon>
        <taxon>Anacardiaceae</taxon>
        <taxon>Pistacia</taxon>
    </lineage>
</organism>
<keyword evidence="2" id="KW-1185">Reference proteome</keyword>
<accession>A0ACC1BZY5</accession>